<dbReference type="HOGENOM" id="CLU_2029235_0_0_1"/>
<organism>
    <name type="scientific">Ixodes scapularis</name>
    <name type="common">Black-legged tick</name>
    <name type="synonym">Deer tick</name>
    <dbReference type="NCBI Taxonomy" id="6945"/>
    <lineage>
        <taxon>Eukaryota</taxon>
        <taxon>Metazoa</taxon>
        <taxon>Ecdysozoa</taxon>
        <taxon>Arthropoda</taxon>
        <taxon>Chelicerata</taxon>
        <taxon>Arachnida</taxon>
        <taxon>Acari</taxon>
        <taxon>Parasitiformes</taxon>
        <taxon>Ixodida</taxon>
        <taxon>Ixodoidea</taxon>
        <taxon>Ixodidae</taxon>
        <taxon>Ixodinae</taxon>
        <taxon>Ixodes</taxon>
    </lineage>
</organism>
<dbReference type="EMBL" id="ABJB010094028">
    <property type="status" value="NOT_ANNOTATED_CDS"/>
    <property type="molecule type" value="Genomic_DNA"/>
</dbReference>
<dbReference type="InterPro" id="IPR050989">
    <property type="entry name" value="Rap1_Ran_GAP"/>
</dbReference>
<dbReference type="InterPro" id="IPR035974">
    <property type="entry name" value="Rap/Ran-GAP_sf"/>
</dbReference>
<dbReference type="SUPFAM" id="SSF111347">
    <property type="entry name" value="Rap/Ran-GAP"/>
    <property type="match status" value="1"/>
</dbReference>
<evidence type="ECO:0000313" key="5">
    <source>
        <dbReference type="Proteomes" id="UP000001555"/>
    </source>
</evidence>
<dbReference type="VEuPathDB" id="VectorBase:ISCP_030358"/>
<dbReference type="EMBL" id="DS717196">
    <property type="protein sequence ID" value="EEC06286.1"/>
    <property type="molecule type" value="Genomic_DNA"/>
</dbReference>
<dbReference type="GO" id="GO:0005096">
    <property type="term" value="F:GTPase activator activity"/>
    <property type="evidence" value="ECO:0007669"/>
    <property type="project" value="UniProtKB-KW"/>
</dbReference>
<dbReference type="EnsemblMetazoa" id="ISCW017635-RA">
    <property type="protein sequence ID" value="ISCW017635-PA"/>
    <property type="gene ID" value="ISCW017635"/>
</dbReference>
<evidence type="ECO:0000313" key="4">
    <source>
        <dbReference type="EnsemblMetazoa" id="ISCW017635-PA"/>
    </source>
</evidence>
<dbReference type="InterPro" id="IPR000331">
    <property type="entry name" value="Rap/Ran_GAP_dom"/>
</dbReference>
<dbReference type="AlphaFoldDB" id="B7PI64"/>
<dbReference type="VEuPathDB" id="VectorBase:ISCI017635"/>
<dbReference type="EMBL" id="ABJB010711368">
    <property type="status" value="NOT_ANNOTATED_CDS"/>
    <property type="molecule type" value="Genomic_DNA"/>
</dbReference>
<accession>B7PI64</accession>
<feature type="domain" description="Rap-GAP" evidence="2">
    <location>
        <begin position="54"/>
        <end position="122"/>
    </location>
</feature>
<dbReference type="EMBL" id="ABJB011119449">
    <property type="status" value="NOT_ANNOTATED_CDS"/>
    <property type="molecule type" value="Genomic_DNA"/>
</dbReference>
<proteinExistence type="predicted"/>
<sequence>MLRTVTYNLHGLIPASCVCANRYDREAIVRCLGDEAGLKPSLTLGQLPSTPDELLKLDQVFVKSELKVGLVYVKEGQSTEEQILNNRTHSALFEEFLGVLGERVRLKGRRIEVVHSKAKMRA</sequence>
<dbReference type="Proteomes" id="UP000001555">
    <property type="component" value="Unassembled WGS sequence"/>
</dbReference>
<dbReference type="PROSITE" id="PS50085">
    <property type="entry name" value="RAPGAP"/>
    <property type="match status" value="1"/>
</dbReference>
<evidence type="ECO:0000256" key="1">
    <source>
        <dbReference type="ARBA" id="ARBA00022468"/>
    </source>
</evidence>
<dbReference type="EMBL" id="ABJB010526894">
    <property type="status" value="NOT_ANNOTATED_CDS"/>
    <property type="molecule type" value="Genomic_DNA"/>
</dbReference>
<dbReference type="STRING" id="6945.B7PI64"/>
<name>B7PI64_IXOSC</name>
<keyword evidence="1" id="KW-0343">GTPase activation</keyword>
<evidence type="ECO:0000259" key="2">
    <source>
        <dbReference type="PROSITE" id="PS50085"/>
    </source>
</evidence>
<reference evidence="3 5" key="1">
    <citation type="submission" date="2008-03" db="EMBL/GenBank/DDBJ databases">
        <title>Annotation of Ixodes scapularis.</title>
        <authorList>
            <consortium name="Ixodes scapularis Genome Project Consortium"/>
            <person name="Caler E."/>
            <person name="Hannick L.I."/>
            <person name="Bidwell S."/>
            <person name="Joardar V."/>
            <person name="Thiagarajan M."/>
            <person name="Amedeo P."/>
            <person name="Galinsky K.J."/>
            <person name="Schobel S."/>
            <person name="Inman J."/>
            <person name="Hostetler J."/>
            <person name="Miller J."/>
            <person name="Hammond M."/>
            <person name="Megy K."/>
            <person name="Lawson D."/>
            <person name="Kodira C."/>
            <person name="Sutton G."/>
            <person name="Meyer J."/>
            <person name="Hill C.A."/>
            <person name="Birren B."/>
            <person name="Nene V."/>
            <person name="Collins F."/>
            <person name="Alarcon-Chaidez F."/>
            <person name="Wikel S."/>
            <person name="Strausberg R."/>
        </authorList>
    </citation>
    <scope>NUCLEOTIDE SEQUENCE [LARGE SCALE GENOMIC DNA]</scope>
    <source>
        <strain evidence="5">Wikel</strain>
        <strain evidence="3">Wikel colony</strain>
    </source>
</reference>
<dbReference type="Gene3D" id="3.40.50.11210">
    <property type="entry name" value="Rap/Ran-GAP"/>
    <property type="match status" value="1"/>
</dbReference>
<dbReference type="GO" id="GO:0051056">
    <property type="term" value="P:regulation of small GTPase mediated signal transduction"/>
    <property type="evidence" value="ECO:0007669"/>
    <property type="project" value="InterPro"/>
</dbReference>
<protein>
    <submittedName>
        <fullName evidence="3 4">Rap GTPase-activating protein, putative</fullName>
    </submittedName>
</protein>
<evidence type="ECO:0000313" key="3">
    <source>
        <dbReference type="EMBL" id="EEC06286.1"/>
    </source>
</evidence>
<dbReference type="PANTHER" id="PTHR15711:SF25">
    <property type="entry name" value="RADISH, ISOFORM I"/>
    <property type="match status" value="1"/>
</dbReference>
<dbReference type="PaxDb" id="6945-B7PI64"/>
<gene>
    <name evidence="3" type="ORF">IscW_ISCW017635</name>
</gene>
<dbReference type="PANTHER" id="PTHR15711">
    <property type="entry name" value="RAP GTPASE-ACTIVATING PROTEIN"/>
    <property type="match status" value="1"/>
</dbReference>
<dbReference type="EMBL" id="ABJB010122631">
    <property type="status" value="NOT_ANNOTATED_CDS"/>
    <property type="molecule type" value="Genomic_DNA"/>
</dbReference>
<dbReference type="InParanoid" id="B7PI64"/>
<dbReference type="VEuPathDB" id="VectorBase:ISCW017635"/>
<dbReference type="OrthoDB" id="2499658at2759"/>
<keyword evidence="5" id="KW-1185">Reference proteome</keyword>
<reference evidence="4" key="2">
    <citation type="submission" date="2020-05" db="UniProtKB">
        <authorList>
            <consortium name="EnsemblMetazoa"/>
        </authorList>
    </citation>
    <scope>IDENTIFICATION</scope>
    <source>
        <strain evidence="4">wikel</strain>
    </source>
</reference>